<dbReference type="EnsemblPlants" id="AVESA.00010b.r2.5CG0866970.1">
    <property type="protein sequence ID" value="AVESA.00010b.r2.5CG0866970.1.CDS"/>
    <property type="gene ID" value="AVESA.00010b.r2.5CG0866970"/>
</dbReference>
<dbReference type="Proteomes" id="UP001732700">
    <property type="component" value="Chromosome 5C"/>
</dbReference>
<sequence>MGRGKVEMRRIENKISRQVTFAKRRNGLLKKAYELSLLCDAEVALIIFSGRGRLFEFSSSSCMYKTLERYRTCNHNSQEATPPLENEINYQEYLKLKTRLEFLQSSQRNILGEDLGPLSMKELDQIENQIDVSLKHIRSKKDRVLLDHLFDLKNKEQDLLDQNKELRKKLQETSLGENAAHMSWLDGGQSSSNVHAIDPYPGLVQHPDHDSSMQIGYHQSYMDQLNTNT</sequence>
<accession>A0ACD5XRC2</accession>
<organism evidence="1 2">
    <name type="scientific">Avena sativa</name>
    <name type="common">Oat</name>
    <dbReference type="NCBI Taxonomy" id="4498"/>
    <lineage>
        <taxon>Eukaryota</taxon>
        <taxon>Viridiplantae</taxon>
        <taxon>Streptophyta</taxon>
        <taxon>Embryophyta</taxon>
        <taxon>Tracheophyta</taxon>
        <taxon>Spermatophyta</taxon>
        <taxon>Magnoliopsida</taxon>
        <taxon>Liliopsida</taxon>
        <taxon>Poales</taxon>
        <taxon>Poaceae</taxon>
        <taxon>BOP clade</taxon>
        <taxon>Pooideae</taxon>
        <taxon>Poodae</taxon>
        <taxon>Poeae</taxon>
        <taxon>Poeae Chloroplast Group 1 (Aveneae type)</taxon>
        <taxon>Aveninae</taxon>
        <taxon>Avena</taxon>
    </lineage>
</organism>
<evidence type="ECO:0000313" key="2">
    <source>
        <dbReference type="Proteomes" id="UP001732700"/>
    </source>
</evidence>
<evidence type="ECO:0000313" key="1">
    <source>
        <dbReference type="EnsemblPlants" id="AVESA.00010b.r2.5CG0866970.1.CDS"/>
    </source>
</evidence>
<proteinExistence type="predicted"/>
<protein>
    <submittedName>
        <fullName evidence="1">Uncharacterized protein</fullName>
    </submittedName>
</protein>
<reference evidence="1" key="2">
    <citation type="submission" date="2025-09" db="UniProtKB">
        <authorList>
            <consortium name="EnsemblPlants"/>
        </authorList>
    </citation>
    <scope>IDENTIFICATION</scope>
</reference>
<name>A0ACD5XRC2_AVESA</name>
<reference evidence="1" key="1">
    <citation type="submission" date="2021-05" db="EMBL/GenBank/DDBJ databases">
        <authorList>
            <person name="Scholz U."/>
            <person name="Mascher M."/>
            <person name="Fiebig A."/>
        </authorList>
    </citation>
    <scope>NUCLEOTIDE SEQUENCE [LARGE SCALE GENOMIC DNA]</scope>
</reference>
<keyword evidence="2" id="KW-1185">Reference proteome</keyword>